<feature type="compositionally biased region" description="Basic residues" evidence="3">
    <location>
        <begin position="1"/>
        <end position="10"/>
    </location>
</feature>
<dbReference type="EMBL" id="QYUL01000002">
    <property type="protein sequence ID" value="RJF82491.1"/>
    <property type="molecule type" value="Genomic_DNA"/>
</dbReference>
<feature type="domain" description="Ubiquinol-cytochrome c chaperone" evidence="4">
    <location>
        <begin position="79"/>
        <end position="219"/>
    </location>
</feature>
<evidence type="ECO:0000313" key="6">
    <source>
        <dbReference type="Proteomes" id="UP000283458"/>
    </source>
</evidence>
<dbReference type="InterPro" id="IPR007129">
    <property type="entry name" value="Ubiqinol_cyt_c_chaperone_CPB3"/>
</dbReference>
<reference evidence="5 6" key="1">
    <citation type="submission" date="2018-09" db="EMBL/GenBank/DDBJ databases">
        <authorList>
            <person name="Zhu H."/>
        </authorList>
    </citation>
    <scope>NUCLEOTIDE SEQUENCE [LARGE SCALE GENOMIC DNA]</scope>
    <source>
        <strain evidence="5 6">K2W22B-5</strain>
    </source>
</reference>
<organism evidence="5 6">
    <name type="scientific">Azospirillum cavernae</name>
    <dbReference type="NCBI Taxonomy" id="2320860"/>
    <lineage>
        <taxon>Bacteria</taxon>
        <taxon>Pseudomonadati</taxon>
        <taxon>Pseudomonadota</taxon>
        <taxon>Alphaproteobacteria</taxon>
        <taxon>Rhodospirillales</taxon>
        <taxon>Azospirillaceae</taxon>
        <taxon>Azospirillum</taxon>
    </lineage>
</organism>
<dbReference type="Proteomes" id="UP000283458">
    <property type="component" value="Unassembled WGS sequence"/>
</dbReference>
<dbReference type="PANTHER" id="PTHR12184">
    <property type="entry name" value="UBIQUINOL-CYTOCHROME C REDUCTASE COMPLEX ASSEMBLY FACTOR 1 FAMILY MEMBER"/>
    <property type="match status" value="1"/>
</dbReference>
<evidence type="ECO:0000256" key="3">
    <source>
        <dbReference type="SAM" id="MobiDB-lite"/>
    </source>
</evidence>
<keyword evidence="6" id="KW-1185">Reference proteome</keyword>
<comment type="similarity">
    <text evidence="1">Belongs to the CBP3 family.</text>
</comment>
<comment type="caution">
    <text evidence="5">The sequence shown here is derived from an EMBL/GenBank/DDBJ whole genome shotgun (WGS) entry which is preliminary data.</text>
</comment>
<protein>
    <submittedName>
        <fullName evidence="5">Ubiquinol-cytochrome C chaperone</fullName>
    </submittedName>
</protein>
<dbReference type="PANTHER" id="PTHR12184:SF1">
    <property type="entry name" value="UBIQUINOL-CYTOCHROME-C REDUCTASE COMPLEX ASSEMBLY FACTOR 1"/>
    <property type="match status" value="1"/>
</dbReference>
<dbReference type="Pfam" id="PF03981">
    <property type="entry name" value="Ubiq_cyt_C_chap"/>
    <property type="match status" value="1"/>
</dbReference>
<sequence length="227" mass="24514">MGTARPRKARSPVPRCGDHRTRPSVLSTKLRVFKKAPTVSDSLFGRLFGRFSAAAAARPVDGLFAAIVAQARQPDFYRDLGVPDTLDGRFDLVALHCFLTMRRLKGQGRAAAALSRRLYERMIDDFEKSLMEMGVGDTGIGRRVKTMARGMAGRIKAYDEALADSGDHRLEVALDNNVYGTLEETDPAHLAALTAYVRAAAAHLEAQALESLLAGRASFPAAVQGAG</sequence>
<evidence type="ECO:0000256" key="1">
    <source>
        <dbReference type="ARBA" id="ARBA00006407"/>
    </source>
</evidence>
<name>A0A418VZA4_9PROT</name>
<evidence type="ECO:0000259" key="4">
    <source>
        <dbReference type="Pfam" id="PF03981"/>
    </source>
</evidence>
<proteinExistence type="inferred from homology"/>
<gene>
    <name evidence="5" type="ORF">D3877_19590</name>
</gene>
<accession>A0A418VZA4</accession>
<dbReference type="AlphaFoldDB" id="A0A418VZA4"/>
<evidence type="ECO:0000313" key="5">
    <source>
        <dbReference type="EMBL" id="RJF82491.1"/>
    </source>
</evidence>
<feature type="region of interest" description="Disordered" evidence="3">
    <location>
        <begin position="1"/>
        <end position="21"/>
    </location>
</feature>
<dbReference type="OrthoDB" id="7158889at2"/>
<comment type="similarity">
    <text evidence="2">Belongs to the UPF0174 family.</text>
</comment>
<evidence type="ECO:0000256" key="2">
    <source>
        <dbReference type="ARBA" id="ARBA00006436"/>
    </source>
</evidence>
<dbReference type="InterPro" id="IPR021150">
    <property type="entry name" value="Ubiq_cyt_c_chap"/>
</dbReference>